<dbReference type="GO" id="GO:0005681">
    <property type="term" value="C:spliceosomal complex"/>
    <property type="evidence" value="ECO:0007669"/>
    <property type="project" value="UniProtKB-KW"/>
</dbReference>
<dbReference type="GO" id="GO:0003723">
    <property type="term" value="F:RNA binding"/>
    <property type="evidence" value="ECO:0007669"/>
    <property type="project" value="UniProtKB-UniRule"/>
</dbReference>
<keyword evidence="7" id="KW-1185">Reference proteome</keyword>
<evidence type="ECO:0000313" key="6">
    <source>
        <dbReference type="EMBL" id="MCH94716.1"/>
    </source>
</evidence>
<dbReference type="GO" id="GO:0006397">
    <property type="term" value="P:mRNA processing"/>
    <property type="evidence" value="ECO:0007669"/>
    <property type="project" value="UniProtKB-KW"/>
</dbReference>
<dbReference type="AlphaFoldDB" id="A0A392N4G7"/>
<dbReference type="InterPro" id="IPR000504">
    <property type="entry name" value="RRM_dom"/>
</dbReference>
<dbReference type="SUPFAM" id="SSF54928">
    <property type="entry name" value="RNA-binding domain, RBD"/>
    <property type="match status" value="1"/>
</dbReference>
<gene>
    <name evidence="6" type="ORF">A2U01_0015681</name>
</gene>
<proteinExistence type="predicted"/>
<feature type="non-terminal residue" evidence="6">
    <location>
        <position position="212"/>
    </location>
</feature>
<dbReference type="Gene3D" id="3.30.70.330">
    <property type="match status" value="1"/>
</dbReference>
<keyword evidence="1" id="KW-0507">mRNA processing</keyword>
<dbReference type="InterPro" id="IPR050907">
    <property type="entry name" value="SRSF"/>
</dbReference>
<evidence type="ECO:0000256" key="4">
    <source>
        <dbReference type="PROSITE-ProRule" id="PRU00176"/>
    </source>
</evidence>
<sequence>MGDEYDNQWQTVKGRNRKGFQKKLDIATTKTSIREYTDDITTYFFTNFPDSFGANAMLRAFQHYGDVTEVVIPVKRGVGGHRFGFARFYRVVDTRRFESELDSIIIGREKISVNLSRFHRVEGERRPERDQVWKEVGRNRRVEDHQGKREQHRPITDAAHQLPKANKVKASSYVQAVKTGSISRKGDGPQHIVLSYEAANDDMERLQKAFVG</sequence>
<dbReference type="EMBL" id="LXQA010027982">
    <property type="protein sequence ID" value="MCH94716.1"/>
    <property type="molecule type" value="Genomic_DNA"/>
</dbReference>
<keyword evidence="4" id="KW-0694">RNA-binding</keyword>
<feature type="domain" description="RRM" evidence="5">
    <location>
        <begin position="41"/>
        <end position="118"/>
    </location>
</feature>
<evidence type="ECO:0000313" key="7">
    <source>
        <dbReference type="Proteomes" id="UP000265520"/>
    </source>
</evidence>
<organism evidence="6 7">
    <name type="scientific">Trifolium medium</name>
    <dbReference type="NCBI Taxonomy" id="97028"/>
    <lineage>
        <taxon>Eukaryota</taxon>
        <taxon>Viridiplantae</taxon>
        <taxon>Streptophyta</taxon>
        <taxon>Embryophyta</taxon>
        <taxon>Tracheophyta</taxon>
        <taxon>Spermatophyta</taxon>
        <taxon>Magnoliopsida</taxon>
        <taxon>eudicotyledons</taxon>
        <taxon>Gunneridae</taxon>
        <taxon>Pentapetalae</taxon>
        <taxon>rosids</taxon>
        <taxon>fabids</taxon>
        <taxon>Fabales</taxon>
        <taxon>Fabaceae</taxon>
        <taxon>Papilionoideae</taxon>
        <taxon>50 kb inversion clade</taxon>
        <taxon>NPAAA clade</taxon>
        <taxon>Hologalegina</taxon>
        <taxon>IRL clade</taxon>
        <taxon>Trifolieae</taxon>
        <taxon>Trifolium</taxon>
    </lineage>
</organism>
<dbReference type="PROSITE" id="PS50102">
    <property type="entry name" value="RRM"/>
    <property type="match status" value="1"/>
</dbReference>
<dbReference type="GO" id="GO:0008380">
    <property type="term" value="P:RNA splicing"/>
    <property type="evidence" value="ECO:0007669"/>
    <property type="project" value="UniProtKB-KW"/>
</dbReference>
<protein>
    <submittedName>
        <fullName evidence="6">RNA-binding protein 25-like</fullName>
    </submittedName>
</protein>
<dbReference type="InterPro" id="IPR012677">
    <property type="entry name" value="Nucleotide-bd_a/b_plait_sf"/>
</dbReference>
<name>A0A392N4G7_9FABA</name>
<keyword evidence="2" id="KW-0747">Spliceosome</keyword>
<dbReference type="Proteomes" id="UP000265520">
    <property type="component" value="Unassembled WGS sequence"/>
</dbReference>
<comment type="caution">
    <text evidence="6">The sequence shown here is derived from an EMBL/GenBank/DDBJ whole genome shotgun (WGS) entry which is preliminary data.</text>
</comment>
<dbReference type="PANTHER" id="PTHR23147">
    <property type="entry name" value="SERINE/ARGININE RICH SPLICING FACTOR"/>
    <property type="match status" value="1"/>
</dbReference>
<keyword evidence="3" id="KW-0508">mRNA splicing</keyword>
<evidence type="ECO:0000259" key="5">
    <source>
        <dbReference type="PROSITE" id="PS50102"/>
    </source>
</evidence>
<accession>A0A392N4G7</accession>
<dbReference type="InterPro" id="IPR035979">
    <property type="entry name" value="RBD_domain_sf"/>
</dbReference>
<dbReference type="CDD" id="cd00590">
    <property type="entry name" value="RRM_SF"/>
    <property type="match status" value="1"/>
</dbReference>
<reference evidence="6 7" key="1">
    <citation type="journal article" date="2018" name="Front. Plant Sci.">
        <title>Red Clover (Trifolium pratense) and Zigzag Clover (T. medium) - A Picture of Genomic Similarities and Differences.</title>
        <authorList>
            <person name="Dluhosova J."/>
            <person name="Istvanek J."/>
            <person name="Nedelnik J."/>
            <person name="Repkova J."/>
        </authorList>
    </citation>
    <scope>NUCLEOTIDE SEQUENCE [LARGE SCALE GENOMIC DNA]</scope>
    <source>
        <strain evidence="7">cv. 10/8</strain>
        <tissue evidence="6">Leaf</tissue>
    </source>
</reference>
<evidence type="ECO:0000256" key="1">
    <source>
        <dbReference type="ARBA" id="ARBA00022664"/>
    </source>
</evidence>
<evidence type="ECO:0000256" key="2">
    <source>
        <dbReference type="ARBA" id="ARBA00022728"/>
    </source>
</evidence>
<evidence type="ECO:0000256" key="3">
    <source>
        <dbReference type="ARBA" id="ARBA00023187"/>
    </source>
</evidence>